<organism evidence="5 6">
    <name type="scientific">Drosophila rubida</name>
    <dbReference type="NCBI Taxonomy" id="30044"/>
    <lineage>
        <taxon>Eukaryota</taxon>
        <taxon>Metazoa</taxon>
        <taxon>Ecdysozoa</taxon>
        <taxon>Arthropoda</taxon>
        <taxon>Hexapoda</taxon>
        <taxon>Insecta</taxon>
        <taxon>Pterygota</taxon>
        <taxon>Neoptera</taxon>
        <taxon>Endopterygota</taxon>
        <taxon>Diptera</taxon>
        <taxon>Brachycera</taxon>
        <taxon>Muscomorpha</taxon>
        <taxon>Ephydroidea</taxon>
        <taxon>Drosophilidae</taxon>
        <taxon>Drosophila</taxon>
    </lineage>
</organism>
<dbReference type="PANTHER" id="PTHR44229">
    <property type="entry name" value="15-HYDROXYPROSTAGLANDIN DEHYDROGENASE [NAD(+)]"/>
    <property type="match status" value="1"/>
</dbReference>
<dbReference type="EMBL" id="JAJJHW010001127">
    <property type="protein sequence ID" value="KAH8378054.1"/>
    <property type="molecule type" value="Genomic_DNA"/>
</dbReference>
<dbReference type="PRINTS" id="PR01167">
    <property type="entry name" value="INSADHFAMILY"/>
</dbReference>
<name>A0AAD4K8J6_9MUSC</name>
<gene>
    <name evidence="5" type="ORF">KR093_008775</name>
</gene>
<dbReference type="InterPro" id="IPR036291">
    <property type="entry name" value="NAD(P)-bd_dom_sf"/>
</dbReference>
<evidence type="ECO:0000313" key="5">
    <source>
        <dbReference type="EMBL" id="KAH8378054.1"/>
    </source>
</evidence>
<dbReference type="Gene3D" id="3.40.50.720">
    <property type="entry name" value="NAD(P)-binding Rossmann-like Domain"/>
    <property type="match status" value="1"/>
</dbReference>
<dbReference type="GO" id="GO:0005737">
    <property type="term" value="C:cytoplasm"/>
    <property type="evidence" value="ECO:0007669"/>
    <property type="project" value="TreeGrafter"/>
</dbReference>
<feature type="non-terminal residue" evidence="5">
    <location>
        <position position="1"/>
    </location>
</feature>
<comment type="similarity">
    <text evidence="1 4">Belongs to the short-chain dehydrogenases/reductases (SDR) family.</text>
</comment>
<evidence type="ECO:0000313" key="6">
    <source>
        <dbReference type="Proteomes" id="UP001200034"/>
    </source>
</evidence>
<keyword evidence="2" id="KW-0560">Oxidoreductase</keyword>
<dbReference type="SUPFAM" id="SSF51735">
    <property type="entry name" value="NAD(P)-binding Rossmann-fold domains"/>
    <property type="match status" value="1"/>
</dbReference>
<dbReference type="PRINTS" id="PR00080">
    <property type="entry name" value="SDRFAMILY"/>
</dbReference>
<proteinExistence type="inferred from homology"/>
<sequence>LQMDLRGKNVVYLGGFGGIGQKACRELLDRQLRALYVFDLRLNEELLAAWQSAYSNTQIYYHKVDATQRSDLEAAYKAAAERLGHFDLVVNGMGVLDDRHVELTIQLNLLGVINSSLIAVGHMDKSRGGQGGMIVNISSVAGIEPTSRMAVYSASKYGVTGFTRSLAGPYYEPTGIAFVTICPGLTETPLLADMSSKTAYNFDASSTGSGSRSIKRQPVHVCAQNMVKVIEQATNGSAWRLDIGEITQLEFPVMWIPQF</sequence>
<evidence type="ECO:0000256" key="1">
    <source>
        <dbReference type="ARBA" id="ARBA00006484"/>
    </source>
</evidence>
<dbReference type="Proteomes" id="UP001200034">
    <property type="component" value="Unassembled WGS sequence"/>
</dbReference>
<keyword evidence="6" id="KW-1185">Reference proteome</keyword>
<dbReference type="AlphaFoldDB" id="A0AAD4K8J6"/>
<evidence type="ECO:0000256" key="2">
    <source>
        <dbReference type="ARBA" id="ARBA00023002"/>
    </source>
</evidence>
<dbReference type="InterPro" id="IPR002426">
    <property type="entry name" value="ADH_Ceratitis-type"/>
</dbReference>
<evidence type="ECO:0000256" key="4">
    <source>
        <dbReference type="RuleBase" id="RU000363"/>
    </source>
</evidence>
<feature type="non-terminal residue" evidence="5">
    <location>
        <position position="259"/>
    </location>
</feature>
<dbReference type="Pfam" id="PF00106">
    <property type="entry name" value="adh_short"/>
    <property type="match status" value="1"/>
</dbReference>
<protein>
    <recommendedName>
        <fullName evidence="3">Fat body protein 2</fullName>
    </recommendedName>
</protein>
<dbReference type="PANTHER" id="PTHR44229:SF8">
    <property type="entry name" value="ALCOHOL DEHYDROGENASE-RELATED"/>
    <property type="match status" value="1"/>
</dbReference>
<accession>A0AAD4K8J6</accession>
<dbReference type="GO" id="GO:0004022">
    <property type="term" value="F:alcohol dehydrogenase (NAD+) activity"/>
    <property type="evidence" value="ECO:0007669"/>
    <property type="project" value="InterPro"/>
</dbReference>
<dbReference type="FunFam" id="3.40.50.720:FF:000149">
    <property type="entry name" value="15-hydroxyprostaglandin dehydrogenase [NAD(+)]"/>
    <property type="match status" value="1"/>
</dbReference>
<dbReference type="PRINTS" id="PR01169">
    <property type="entry name" value="CERATITISADH"/>
</dbReference>
<evidence type="ECO:0000256" key="3">
    <source>
        <dbReference type="ARBA" id="ARBA00072358"/>
    </source>
</evidence>
<dbReference type="InterPro" id="IPR020904">
    <property type="entry name" value="Sc_DH/Rdtase_CS"/>
</dbReference>
<dbReference type="InterPro" id="IPR002347">
    <property type="entry name" value="SDR_fam"/>
</dbReference>
<comment type="caution">
    <text evidence="5">The sequence shown here is derived from an EMBL/GenBank/DDBJ whole genome shotgun (WGS) entry which is preliminary data.</text>
</comment>
<reference evidence="5" key="1">
    <citation type="journal article" date="2021" name="Mol. Ecol. Resour.">
        <title>Phylogenomic analyses of the genus Drosophila reveals genomic signals of climate adaptation.</title>
        <authorList>
            <person name="Li F."/>
            <person name="Rane R.V."/>
            <person name="Luria V."/>
            <person name="Xiong Z."/>
            <person name="Chen J."/>
            <person name="Li Z."/>
            <person name="Catullo R.A."/>
            <person name="Griffin P.C."/>
            <person name="Schiffer M."/>
            <person name="Pearce S."/>
            <person name="Lee S.F."/>
            <person name="McElroy K."/>
            <person name="Stocker A."/>
            <person name="Shirriffs J."/>
            <person name="Cockerell F."/>
            <person name="Coppin C."/>
            <person name="Sgro C.M."/>
            <person name="Karger A."/>
            <person name="Cain J.W."/>
            <person name="Weber J.A."/>
            <person name="Santpere G."/>
            <person name="Kirschner M.W."/>
            <person name="Hoffmann A.A."/>
            <person name="Oakeshott J.G."/>
            <person name="Zhang G."/>
        </authorList>
    </citation>
    <scope>NUCLEOTIDE SEQUENCE</scope>
    <source>
        <strain evidence="5">BGI-SZ-2011g</strain>
    </source>
</reference>
<dbReference type="PROSITE" id="PS00061">
    <property type="entry name" value="ADH_SHORT"/>
    <property type="match status" value="1"/>
</dbReference>